<sequence length="754" mass="85415">MTPESLLGRDAHCRLDVLCQHCERVITKSELLQTTRKQTNKSEHYNHHEDYHSFHASANEGCHLCSLGVAALSAGSASLLQSRGSYKVTFRVWRDEKTQLEREANPGWWNGRYCWCWASLAVVLSGSEPNQPRLEGSLYVARVVEGPVGRALALGYQYDRNVLSIRDPDPAQLSCYTGSEVCISLAKRWLDACLHDSLHQSTCRTYGGYPMPTRLLNVLDLDSPSQLRVILGSTIPRGTPYITLSYCWGGGAPFVLTMENLEMTMRGIEIEMLSKTIADAVMITRRLGYRYLWVDSLCIIQNSTEDWKAEAARMGEVYSNSTVTISATSASDSTQGCLFERAPLSYLPLKVRGSWSNGIYVARDRNSRQTRTIFKDYISKAPLNTRGWVVQERMLSQRILHFTSQGIFWECNKCRKSESAPEGTPKLTDGTENISWLLRPRQRSRRYRNETILERMYNDMANRWALSDRTNHMSEGRYTRGFTETWCRIVLEYTKCNLTKNSDRESAIMGIASEISRATGLKYRLGLWHHGKSHVCPTHQLMWVVKQPCARPTRARAPSWTWLAVDGPIGHLASGRAFFHDAAINGEGPRGWRATSYITNDALGELESDESASARSESIQLRAKAIRVPYAQLGALQFRADVLEDTPLPAEVLVVRVLERRQPGTSFALDRYRDFDEGYDIAGLVLREADSSDGAPLWTRMGAFELWPRYDERSLLSNDLGWHPVRNPETLKAFYSLQLSESFNAVEEQTIIVK</sequence>
<organism evidence="1 2">
    <name type="scientific">Hypoxylon rubiginosum</name>
    <dbReference type="NCBI Taxonomy" id="110542"/>
    <lineage>
        <taxon>Eukaryota</taxon>
        <taxon>Fungi</taxon>
        <taxon>Dikarya</taxon>
        <taxon>Ascomycota</taxon>
        <taxon>Pezizomycotina</taxon>
        <taxon>Sordariomycetes</taxon>
        <taxon>Xylariomycetidae</taxon>
        <taxon>Xylariales</taxon>
        <taxon>Hypoxylaceae</taxon>
        <taxon>Hypoxylon</taxon>
    </lineage>
</organism>
<proteinExistence type="predicted"/>
<reference evidence="1 2" key="1">
    <citation type="journal article" date="2022" name="New Phytol.">
        <title>Ecological generalism drives hyperdiversity of secondary metabolite gene clusters in xylarialean endophytes.</title>
        <authorList>
            <person name="Franco M.E.E."/>
            <person name="Wisecaver J.H."/>
            <person name="Arnold A.E."/>
            <person name="Ju Y.M."/>
            <person name="Slot J.C."/>
            <person name="Ahrendt S."/>
            <person name="Moore L.P."/>
            <person name="Eastman K.E."/>
            <person name="Scott K."/>
            <person name="Konkel Z."/>
            <person name="Mondo S.J."/>
            <person name="Kuo A."/>
            <person name="Hayes R.D."/>
            <person name="Haridas S."/>
            <person name="Andreopoulos B."/>
            <person name="Riley R."/>
            <person name="LaButti K."/>
            <person name="Pangilinan J."/>
            <person name="Lipzen A."/>
            <person name="Amirebrahimi M."/>
            <person name="Yan J."/>
            <person name="Adam C."/>
            <person name="Keymanesh K."/>
            <person name="Ng V."/>
            <person name="Louie K."/>
            <person name="Northen T."/>
            <person name="Drula E."/>
            <person name="Henrissat B."/>
            <person name="Hsieh H.M."/>
            <person name="Youens-Clark K."/>
            <person name="Lutzoni F."/>
            <person name="Miadlikowska J."/>
            <person name="Eastwood D.C."/>
            <person name="Hamelin R.C."/>
            <person name="Grigoriev I.V."/>
            <person name="U'Ren J.M."/>
        </authorList>
    </citation>
    <scope>NUCLEOTIDE SEQUENCE [LARGE SCALE GENOMIC DNA]</scope>
    <source>
        <strain evidence="1 2">CBS 119005</strain>
    </source>
</reference>
<protein>
    <submittedName>
        <fullName evidence="1">Heterokaryon incompatibility protein-domain-containing protein</fullName>
    </submittedName>
</protein>
<evidence type="ECO:0000313" key="2">
    <source>
        <dbReference type="Proteomes" id="UP001497700"/>
    </source>
</evidence>
<name>A0ACB9YHS9_9PEZI</name>
<evidence type="ECO:0000313" key="1">
    <source>
        <dbReference type="EMBL" id="KAI4858967.1"/>
    </source>
</evidence>
<accession>A0ACB9YHS9</accession>
<dbReference type="EMBL" id="MU393668">
    <property type="protein sequence ID" value="KAI4858967.1"/>
    <property type="molecule type" value="Genomic_DNA"/>
</dbReference>
<gene>
    <name evidence="1" type="ORF">F4820DRAFT_190208</name>
</gene>
<keyword evidence="2" id="KW-1185">Reference proteome</keyword>
<dbReference type="Proteomes" id="UP001497700">
    <property type="component" value="Unassembled WGS sequence"/>
</dbReference>
<comment type="caution">
    <text evidence="1">The sequence shown here is derived from an EMBL/GenBank/DDBJ whole genome shotgun (WGS) entry which is preliminary data.</text>
</comment>